<gene>
    <name evidence="1" type="ORF">UX45_C0001G0060</name>
</gene>
<accession>A0A0G1PNK8</accession>
<name>A0A0G1PNK8_9BACT</name>
<protein>
    <submittedName>
        <fullName evidence="1">Uncharacterized protein</fullName>
    </submittedName>
</protein>
<sequence>MRPNHELRLALAVLERASQAVKDIENGLAENQGRCGAAPAWGVIFYYRVQKTPNTDAQIAGPHERRPLLFPLSKDYWYHIRGISLLIRQDGRKVFTRWIEASQKDSPLNSYRQEWFDIPVRENDRPIAHYPQFPFREGSISTHVLAIAFFRSKAEAKNFFRIIRDAASSPIKENPE</sequence>
<organism evidence="1 2">
    <name type="scientific">Candidatus Uhrbacteria bacterium GW2011_GWF2_46_218</name>
    <dbReference type="NCBI Taxonomy" id="1619001"/>
    <lineage>
        <taxon>Bacteria</taxon>
        <taxon>Candidatus Uhriibacteriota</taxon>
    </lineage>
</organism>
<dbReference type="AlphaFoldDB" id="A0A0G1PNK8"/>
<proteinExistence type="predicted"/>
<evidence type="ECO:0000313" key="2">
    <source>
        <dbReference type="Proteomes" id="UP000034705"/>
    </source>
</evidence>
<dbReference type="Proteomes" id="UP000034705">
    <property type="component" value="Unassembled WGS sequence"/>
</dbReference>
<evidence type="ECO:0000313" key="1">
    <source>
        <dbReference type="EMBL" id="KKU34351.1"/>
    </source>
</evidence>
<dbReference type="EMBL" id="LCMG01000001">
    <property type="protein sequence ID" value="KKU34351.1"/>
    <property type="molecule type" value="Genomic_DNA"/>
</dbReference>
<reference evidence="1 2" key="1">
    <citation type="journal article" date="2015" name="Nature">
        <title>rRNA introns, odd ribosomes, and small enigmatic genomes across a large radiation of phyla.</title>
        <authorList>
            <person name="Brown C.T."/>
            <person name="Hug L.A."/>
            <person name="Thomas B.C."/>
            <person name="Sharon I."/>
            <person name="Castelle C.J."/>
            <person name="Singh A."/>
            <person name="Wilkins M.J."/>
            <person name="Williams K.H."/>
            <person name="Banfield J.F."/>
        </authorList>
    </citation>
    <scope>NUCLEOTIDE SEQUENCE [LARGE SCALE GENOMIC DNA]</scope>
</reference>
<comment type="caution">
    <text evidence="1">The sequence shown here is derived from an EMBL/GenBank/DDBJ whole genome shotgun (WGS) entry which is preliminary data.</text>
</comment>